<dbReference type="AlphaFoldDB" id="A0A7S3JK96"/>
<sequence>MNKKFLGLHPGSKSIKRDRLKELSFSKNLEDLIWPDHNSHSFMTKMDYDDSVNPSKLNRIFRLSNQSISKHLKRLVFVNGAYHIHPKFLKAPKKNSIYHAYGSFSKK</sequence>
<proteinExistence type="predicted"/>
<reference evidence="1" key="1">
    <citation type="submission" date="2021-01" db="EMBL/GenBank/DDBJ databases">
        <authorList>
            <person name="Corre E."/>
            <person name="Pelletier E."/>
            <person name="Niang G."/>
            <person name="Scheremetjew M."/>
            <person name="Finn R."/>
            <person name="Kale V."/>
            <person name="Holt S."/>
            <person name="Cochrane G."/>
            <person name="Meng A."/>
            <person name="Brown T."/>
            <person name="Cohen L."/>
        </authorList>
    </citation>
    <scope>NUCLEOTIDE SEQUENCE</scope>
    <source>
        <strain evidence="1">FSP1.4</strain>
    </source>
</reference>
<organism evidence="1">
    <name type="scientific">Euplotes harpa</name>
    <dbReference type="NCBI Taxonomy" id="151035"/>
    <lineage>
        <taxon>Eukaryota</taxon>
        <taxon>Sar</taxon>
        <taxon>Alveolata</taxon>
        <taxon>Ciliophora</taxon>
        <taxon>Intramacronucleata</taxon>
        <taxon>Spirotrichea</taxon>
        <taxon>Hypotrichia</taxon>
        <taxon>Euplotida</taxon>
        <taxon>Euplotidae</taxon>
        <taxon>Euplotes</taxon>
    </lineage>
</organism>
<gene>
    <name evidence="1" type="ORF">EHAR0213_LOCUS16400</name>
</gene>
<dbReference type="EMBL" id="HBII01038684">
    <property type="protein sequence ID" value="CAE0357481.1"/>
    <property type="molecule type" value="Transcribed_RNA"/>
</dbReference>
<accession>A0A7S3JK96</accession>
<evidence type="ECO:0000313" key="1">
    <source>
        <dbReference type="EMBL" id="CAE0357481.1"/>
    </source>
</evidence>
<protein>
    <submittedName>
        <fullName evidence="1">Uncharacterized protein</fullName>
    </submittedName>
</protein>
<name>A0A7S3JK96_9SPIT</name>